<evidence type="ECO:0000256" key="1">
    <source>
        <dbReference type="ARBA" id="ARBA00022603"/>
    </source>
</evidence>
<dbReference type="PROSITE" id="PS51686">
    <property type="entry name" value="SAM_MT_RSMB_NOP"/>
    <property type="match status" value="1"/>
</dbReference>
<gene>
    <name evidence="7" type="ORF">TCIL3000_10_11080</name>
</gene>
<evidence type="ECO:0000256" key="4">
    <source>
        <dbReference type="ARBA" id="ARBA00022884"/>
    </source>
</evidence>
<evidence type="ECO:0000256" key="2">
    <source>
        <dbReference type="ARBA" id="ARBA00022679"/>
    </source>
</evidence>
<evidence type="ECO:0000256" key="5">
    <source>
        <dbReference type="PROSITE-ProRule" id="PRU01023"/>
    </source>
</evidence>
<dbReference type="SUPFAM" id="SSF53335">
    <property type="entry name" value="S-adenosyl-L-methionine-dependent methyltransferases"/>
    <property type="match status" value="1"/>
</dbReference>
<dbReference type="InterPro" id="IPR049560">
    <property type="entry name" value="MeTrfase_RsmB-F_NOP2_cat"/>
</dbReference>
<dbReference type="PRINTS" id="PR02008">
    <property type="entry name" value="RCMTFAMILY"/>
</dbReference>
<dbReference type="GO" id="GO:0008173">
    <property type="term" value="F:RNA methyltransferase activity"/>
    <property type="evidence" value="ECO:0007669"/>
    <property type="project" value="InterPro"/>
</dbReference>
<proteinExistence type="inferred from homology"/>
<dbReference type="EMBL" id="HE575323">
    <property type="protein sequence ID" value="CCC94329.1"/>
    <property type="molecule type" value="Genomic_DNA"/>
</dbReference>
<feature type="binding site" evidence="5">
    <location>
        <begin position="274"/>
        <end position="280"/>
    </location>
    <ligand>
        <name>S-adenosyl-L-methionine</name>
        <dbReference type="ChEBI" id="CHEBI:59789"/>
    </ligand>
</feature>
<dbReference type="Gene3D" id="3.40.50.150">
    <property type="entry name" value="Vaccinia Virus protein VP39"/>
    <property type="match status" value="1"/>
</dbReference>
<dbReference type="PANTHER" id="PTHR22808:SF10">
    <property type="entry name" value="PUTATIVE-RELATED"/>
    <property type="match status" value="1"/>
</dbReference>
<accession>G0UY62</accession>
<dbReference type="GO" id="GO:0003723">
    <property type="term" value="F:RNA binding"/>
    <property type="evidence" value="ECO:0007669"/>
    <property type="project" value="UniProtKB-UniRule"/>
</dbReference>
<keyword evidence="4 5" id="KW-0694">RNA-binding</keyword>
<feature type="binding site" evidence="5">
    <location>
        <position position="335"/>
    </location>
    <ligand>
        <name>S-adenosyl-L-methionine</name>
        <dbReference type="ChEBI" id="CHEBI:59789"/>
    </ligand>
</feature>
<dbReference type="InterPro" id="IPR001678">
    <property type="entry name" value="MeTrfase_RsmB-F_NOP2_dom"/>
</dbReference>
<keyword evidence="2 5" id="KW-0808">Transferase</keyword>
<organism evidence="7">
    <name type="scientific">Trypanosoma congolense (strain IL3000)</name>
    <dbReference type="NCBI Taxonomy" id="1068625"/>
    <lineage>
        <taxon>Eukaryota</taxon>
        <taxon>Discoba</taxon>
        <taxon>Euglenozoa</taxon>
        <taxon>Kinetoplastea</taxon>
        <taxon>Metakinetoplastina</taxon>
        <taxon>Trypanosomatida</taxon>
        <taxon>Trypanosomatidae</taxon>
        <taxon>Trypanosoma</taxon>
        <taxon>Nannomonas</taxon>
    </lineage>
</organism>
<evidence type="ECO:0000313" key="7">
    <source>
        <dbReference type="EMBL" id="CCC94329.1"/>
    </source>
</evidence>
<sequence length="808" mass="89016">MSMRQREQRRKRRRGALTPALEALVERASPHQDPSATLRFLLPFATRRRAIEDFAGNDEEADDFVIVDKGLSNLCSELGGGLSGSDLWAITRRIPRSRSTPECIDVTELCFVVDQVAAPTNVHDRRRSVGNKLPVSEDAPLLRHYKGDRFSALLGPVEDIDVEKEWSDFLRCIASPLPMTLRVHQNEHVLTSIARQFLEDDDRLKAVLRPLSLIMPRSAEIFGCSHAAYHTDSRVEYVCRTLHAASAVSFQEVVSALPVIAADIQPHHCVLDMCAAPGSKTLQALDSMLCHGWNSSGVSRGVMIVNEKDRVKATQTLPARLKRFHAPNAICTRCDAVQWPRLFHSSGRGDSTFNERRFDRVICDVPCSGDGTVRKEPSVASSWSAGYVKSLLPTQRALLRRGLDLLRVGGILVYSTCSLEPKEDEEVVCAGLELFGDAVELIDVPATLKECGVRLRSSGGLLLPNVSHLREPKLPRSYDGRKVLRVLPHRDDTGGFFIAAFRKRPVADPIPPPMVAGKLNQWTKGKLWLPVRKSDDLWCSIADFYGFDCHGGVGFSFYEEVNQSGNGLSQQNDPNGEPSCGLVPFYHLNSSGGPCRRIVLMTAAAAHMLVGTRPYKGPGVEIVSAGTRAFEAYDGKYLMDARCRWRVVVESASYLAPLMRERKLVLVTEKHPQLVKELLSKGFVWLQEHWQIVLFQDADACVDSLRTKHSSLCCAGPSQGADDMTGVEDPETVTVQQLIARRVVVGGLLLGLKGGKLPDGEGPWWLSATLSHTKLEIAVDMSLRSFGLLTFCGIESNNSLVPADASGS</sequence>
<reference evidence="7" key="1">
    <citation type="journal article" date="2012" name="Proc. Natl. Acad. Sci. U.S.A.">
        <title>Antigenic diversity is generated by distinct evolutionary mechanisms in African trypanosome species.</title>
        <authorList>
            <person name="Jackson A.P."/>
            <person name="Berry A."/>
            <person name="Aslett M."/>
            <person name="Allison H.C."/>
            <person name="Burton P."/>
            <person name="Vavrova-Anderson J."/>
            <person name="Brown R."/>
            <person name="Browne H."/>
            <person name="Corton N."/>
            <person name="Hauser H."/>
            <person name="Gamble J."/>
            <person name="Gilderthorp R."/>
            <person name="Marcello L."/>
            <person name="McQuillan J."/>
            <person name="Otto T.D."/>
            <person name="Quail M.A."/>
            <person name="Sanders M.J."/>
            <person name="van Tonder A."/>
            <person name="Ginger M.L."/>
            <person name="Field M.C."/>
            <person name="Barry J.D."/>
            <person name="Hertz-Fowler C."/>
            <person name="Berriman M."/>
        </authorList>
    </citation>
    <scope>NUCLEOTIDE SEQUENCE</scope>
    <source>
        <strain evidence="7">IL3000</strain>
    </source>
</reference>
<dbReference type="InterPro" id="IPR023267">
    <property type="entry name" value="RCMT"/>
</dbReference>
<evidence type="ECO:0000256" key="3">
    <source>
        <dbReference type="ARBA" id="ARBA00022691"/>
    </source>
</evidence>
<dbReference type="VEuPathDB" id="TriTrypDB:TcIL3000_10_11080"/>
<dbReference type="AlphaFoldDB" id="G0UY62"/>
<comment type="similarity">
    <text evidence="5">Belongs to the class I-like SAM-binding methyltransferase superfamily. RsmB/NOP family.</text>
</comment>
<dbReference type="GO" id="GO:0001510">
    <property type="term" value="P:RNA methylation"/>
    <property type="evidence" value="ECO:0007669"/>
    <property type="project" value="InterPro"/>
</dbReference>
<comment type="caution">
    <text evidence="5">Lacks conserved residue(s) required for the propagation of feature annotation.</text>
</comment>
<feature type="domain" description="SAM-dependent MTase RsmB/NOP-type" evidence="6">
    <location>
        <begin position="169"/>
        <end position="504"/>
    </location>
</feature>
<name>G0UY62_TRYCI</name>
<dbReference type="PANTHER" id="PTHR22808">
    <property type="entry name" value="NCL1 YEAST -RELATED NOL1/NOP2/FMU SUN DOMAIN-CONTAINING"/>
    <property type="match status" value="1"/>
</dbReference>
<keyword evidence="1 5" id="KW-0489">Methyltransferase</keyword>
<feature type="active site" description="Nucleophile" evidence="5">
    <location>
        <position position="417"/>
    </location>
</feature>
<protein>
    <submittedName>
        <fullName evidence="7">Uncharacterized protein TCIL3000_10_11080</fullName>
    </submittedName>
</protein>
<dbReference type="InterPro" id="IPR029063">
    <property type="entry name" value="SAM-dependent_MTases_sf"/>
</dbReference>
<dbReference type="Pfam" id="PF01189">
    <property type="entry name" value="Methyltr_RsmB-F"/>
    <property type="match status" value="1"/>
</dbReference>
<evidence type="ECO:0000259" key="6">
    <source>
        <dbReference type="PROSITE" id="PS51686"/>
    </source>
</evidence>
<feature type="binding site" evidence="5">
    <location>
        <position position="364"/>
    </location>
    <ligand>
        <name>S-adenosyl-L-methionine</name>
        <dbReference type="ChEBI" id="CHEBI:59789"/>
    </ligand>
</feature>
<keyword evidence="3 5" id="KW-0949">S-adenosyl-L-methionine</keyword>